<keyword evidence="3" id="KW-0067">ATP-binding</keyword>
<dbReference type="PANTHER" id="PTHR19211:SF134">
    <property type="entry name" value="ABC TRANSPORTER DOMAIN-CONTAINING PROTEIN"/>
    <property type="match status" value="1"/>
</dbReference>
<dbReference type="AlphaFoldDB" id="K3WT09"/>
<dbReference type="EMBL" id="GL376619">
    <property type="status" value="NOT_ANNOTATED_CDS"/>
    <property type="molecule type" value="Genomic_DNA"/>
</dbReference>
<keyword evidence="4" id="KW-0175">Coiled coil</keyword>
<sequence length="362" mass="41647">MAPDLLLLDEPTNHLDLEAVIWLEHYLEKYERTMIVVSHDRNFLNAVTTDTVYLQGQKLNYYKGDYNTFEKTMKENLRQQRKAYEAQQMKIKHMQEFIDRFRANAKKAPLVQSRVKALDKILRNELIDEPEDERAFRMHFPPPEPIGRPVIAIEEVSFRYSEESNFLFKDVHMGIDMSSRIGILGVNGSGKSTLINVMLGKLRATHGNVTLNPRLRISTFSQHHVDGLDLAKSAVENMMMLYPGHEPDEFRSHLGRFNLSGELAIKPTRTLSGGQKSRVGFALMTWRLPHVLVLDEPTNHLDMETIDALIDALREFKGGVVIVSHDQHFVTSVCEELWVVGDQEVKRFRGSMAEYKNRVLKS</sequence>
<dbReference type="OMA" id="IHKKVAV"/>
<protein>
    <recommendedName>
        <fullName evidence="5">ABC transporter domain-containing protein</fullName>
    </recommendedName>
</protein>
<reference evidence="7" key="1">
    <citation type="journal article" date="2010" name="Genome Biol.">
        <title>Genome sequence of the necrotrophic plant pathogen Pythium ultimum reveals original pathogenicity mechanisms and effector repertoire.</title>
        <authorList>
            <person name="Levesque C.A."/>
            <person name="Brouwer H."/>
            <person name="Cano L."/>
            <person name="Hamilton J.P."/>
            <person name="Holt C."/>
            <person name="Huitema E."/>
            <person name="Raffaele S."/>
            <person name="Robideau G.P."/>
            <person name="Thines M."/>
            <person name="Win J."/>
            <person name="Zerillo M.M."/>
            <person name="Beakes G.W."/>
            <person name="Boore J.L."/>
            <person name="Busam D."/>
            <person name="Dumas B."/>
            <person name="Ferriera S."/>
            <person name="Fuerstenberg S.I."/>
            <person name="Gachon C.M."/>
            <person name="Gaulin E."/>
            <person name="Govers F."/>
            <person name="Grenville-Briggs L."/>
            <person name="Horner N."/>
            <person name="Hostetler J."/>
            <person name="Jiang R.H."/>
            <person name="Johnson J."/>
            <person name="Krajaejun T."/>
            <person name="Lin H."/>
            <person name="Meijer H.J."/>
            <person name="Moore B."/>
            <person name="Morris P."/>
            <person name="Phuntmart V."/>
            <person name="Puiu D."/>
            <person name="Shetty J."/>
            <person name="Stajich J.E."/>
            <person name="Tripathy S."/>
            <person name="Wawra S."/>
            <person name="van West P."/>
            <person name="Whitty B.R."/>
            <person name="Coutinho P.M."/>
            <person name="Henrissat B."/>
            <person name="Martin F."/>
            <person name="Thomas P.D."/>
            <person name="Tyler B.M."/>
            <person name="De Vries R.P."/>
            <person name="Kamoun S."/>
            <person name="Yandell M."/>
            <person name="Tisserat N."/>
            <person name="Buell C.R."/>
        </authorList>
    </citation>
    <scope>NUCLEOTIDE SEQUENCE</scope>
    <source>
        <strain evidence="7">DAOM:BR144</strain>
    </source>
</reference>
<dbReference type="VEuPathDB" id="FungiDB:PYU1_G008087"/>
<evidence type="ECO:0000313" key="7">
    <source>
        <dbReference type="Proteomes" id="UP000019132"/>
    </source>
</evidence>
<dbReference type="InterPro" id="IPR027417">
    <property type="entry name" value="P-loop_NTPase"/>
</dbReference>
<proteinExistence type="predicted"/>
<dbReference type="Pfam" id="PF00005">
    <property type="entry name" value="ABC_tran"/>
    <property type="match status" value="1"/>
</dbReference>
<dbReference type="eggNOG" id="KOG0062">
    <property type="taxonomic scope" value="Eukaryota"/>
</dbReference>
<dbReference type="Gene3D" id="3.40.50.300">
    <property type="entry name" value="P-loop containing nucleotide triphosphate hydrolases"/>
    <property type="match status" value="2"/>
</dbReference>
<dbReference type="FunFam" id="3.40.50.300:FF:000011">
    <property type="entry name" value="Putative ABC transporter ATP-binding component"/>
    <property type="match status" value="1"/>
</dbReference>
<evidence type="ECO:0000259" key="5">
    <source>
        <dbReference type="PROSITE" id="PS50893"/>
    </source>
</evidence>
<evidence type="ECO:0000256" key="2">
    <source>
        <dbReference type="ARBA" id="ARBA00022741"/>
    </source>
</evidence>
<dbReference type="InterPro" id="IPR032781">
    <property type="entry name" value="ABC_tran_Xtn"/>
</dbReference>
<dbReference type="GO" id="GO:0016887">
    <property type="term" value="F:ATP hydrolysis activity"/>
    <property type="evidence" value="ECO:0007669"/>
    <property type="project" value="InterPro"/>
</dbReference>
<dbReference type="FunFam" id="3.40.50.300:FF:000104">
    <property type="entry name" value="ATP-binding cassette sub-family F member 3"/>
    <property type="match status" value="1"/>
</dbReference>
<name>K3WT09_GLOUD</name>
<keyword evidence="2" id="KW-0547">Nucleotide-binding</keyword>
<dbReference type="SMART" id="SM00382">
    <property type="entry name" value="AAA"/>
    <property type="match status" value="1"/>
</dbReference>
<keyword evidence="1" id="KW-0677">Repeat</keyword>
<dbReference type="GO" id="GO:0005524">
    <property type="term" value="F:ATP binding"/>
    <property type="evidence" value="ECO:0007669"/>
    <property type="project" value="UniProtKB-KW"/>
</dbReference>
<feature type="coiled-coil region" evidence="4">
    <location>
        <begin position="67"/>
        <end position="94"/>
    </location>
</feature>
<reference evidence="6" key="3">
    <citation type="submission" date="2015-02" db="UniProtKB">
        <authorList>
            <consortium name="EnsemblProtists"/>
        </authorList>
    </citation>
    <scope>IDENTIFICATION</scope>
    <source>
        <strain evidence="6">DAOM BR144</strain>
    </source>
</reference>
<dbReference type="Proteomes" id="UP000019132">
    <property type="component" value="Unassembled WGS sequence"/>
</dbReference>
<dbReference type="HOGENOM" id="CLU_000604_36_6_1"/>
<evidence type="ECO:0000256" key="3">
    <source>
        <dbReference type="ARBA" id="ARBA00022840"/>
    </source>
</evidence>
<accession>K3WT09</accession>
<dbReference type="InterPro" id="IPR050611">
    <property type="entry name" value="ABCF"/>
</dbReference>
<dbReference type="EnsemblProtists" id="PYU1_T008103">
    <property type="protein sequence ID" value="PYU1_T008103"/>
    <property type="gene ID" value="PYU1_G008087"/>
</dbReference>
<dbReference type="PROSITE" id="PS00211">
    <property type="entry name" value="ABC_TRANSPORTER_1"/>
    <property type="match status" value="1"/>
</dbReference>
<dbReference type="Pfam" id="PF12848">
    <property type="entry name" value="ABC_tran_Xtn"/>
    <property type="match status" value="1"/>
</dbReference>
<keyword evidence="7" id="KW-1185">Reference proteome</keyword>
<dbReference type="PROSITE" id="PS50893">
    <property type="entry name" value="ABC_TRANSPORTER_2"/>
    <property type="match status" value="1"/>
</dbReference>
<dbReference type="PANTHER" id="PTHR19211">
    <property type="entry name" value="ATP-BINDING TRANSPORT PROTEIN-RELATED"/>
    <property type="match status" value="1"/>
</dbReference>
<dbReference type="InterPro" id="IPR003593">
    <property type="entry name" value="AAA+_ATPase"/>
</dbReference>
<dbReference type="CDD" id="cd03221">
    <property type="entry name" value="ABCF_EF-3"/>
    <property type="match status" value="1"/>
</dbReference>
<dbReference type="InterPro" id="IPR003439">
    <property type="entry name" value="ABC_transporter-like_ATP-bd"/>
</dbReference>
<dbReference type="SUPFAM" id="SSF52540">
    <property type="entry name" value="P-loop containing nucleoside triphosphate hydrolases"/>
    <property type="match status" value="2"/>
</dbReference>
<dbReference type="InParanoid" id="K3WT09"/>
<reference evidence="7" key="2">
    <citation type="submission" date="2010-04" db="EMBL/GenBank/DDBJ databases">
        <authorList>
            <person name="Buell R."/>
            <person name="Hamilton J."/>
            <person name="Hostetler J."/>
        </authorList>
    </citation>
    <scope>NUCLEOTIDE SEQUENCE [LARGE SCALE GENOMIC DNA]</scope>
    <source>
        <strain evidence="7">DAOM:BR144</strain>
    </source>
</reference>
<dbReference type="InterPro" id="IPR017871">
    <property type="entry name" value="ABC_transporter-like_CS"/>
</dbReference>
<dbReference type="STRING" id="431595.K3WT09"/>
<evidence type="ECO:0000256" key="1">
    <source>
        <dbReference type="ARBA" id="ARBA00022737"/>
    </source>
</evidence>
<organism evidence="6 7">
    <name type="scientific">Globisporangium ultimum (strain ATCC 200006 / CBS 805.95 / DAOM BR144)</name>
    <name type="common">Pythium ultimum</name>
    <dbReference type="NCBI Taxonomy" id="431595"/>
    <lineage>
        <taxon>Eukaryota</taxon>
        <taxon>Sar</taxon>
        <taxon>Stramenopiles</taxon>
        <taxon>Oomycota</taxon>
        <taxon>Peronosporomycetes</taxon>
        <taxon>Pythiales</taxon>
        <taxon>Pythiaceae</taxon>
        <taxon>Globisporangium</taxon>
    </lineage>
</organism>
<evidence type="ECO:0000256" key="4">
    <source>
        <dbReference type="SAM" id="Coils"/>
    </source>
</evidence>
<evidence type="ECO:0000313" key="6">
    <source>
        <dbReference type="EnsemblProtists" id="PYU1_T008103"/>
    </source>
</evidence>
<feature type="domain" description="ABC transporter" evidence="5">
    <location>
        <begin position="151"/>
        <end position="362"/>
    </location>
</feature>